<name>R7YPF7_CONA1</name>
<feature type="compositionally biased region" description="Acidic residues" evidence="1">
    <location>
        <begin position="148"/>
        <end position="160"/>
    </location>
</feature>
<dbReference type="HOGENOM" id="CLU_894327_0_0_1"/>
<reference evidence="3" key="1">
    <citation type="submission" date="2012-06" db="EMBL/GenBank/DDBJ databases">
        <title>The genome sequence of Coniosporium apollinis CBS 100218.</title>
        <authorList>
            <consortium name="The Broad Institute Genome Sequencing Platform"/>
            <person name="Cuomo C."/>
            <person name="Gorbushina A."/>
            <person name="Noack S."/>
            <person name="Walker B."/>
            <person name="Young S.K."/>
            <person name="Zeng Q."/>
            <person name="Gargeya S."/>
            <person name="Fitzgerald M."/>
            <person name="Haas B."/>
            <person name="Abouelleil A."/>
            <person name="Alvarado L."/>
            <person name="Arachchi H.M."/>
            <person name="Berlin A.M."/>
            <person name="Chapman S.B."/>
            <person name="Goldberg J."/>
            <person name="Griggs A."/>
            <person name="Gujja S."/>
            <person name="Hansen M."/>
            <person name="Howarth C."/>
            <person name="Imamovic A."/>
            <person name="Larimer J."/>
            <person name="McCowan C."/>
            <person name="Montmayeur A."/>
            <person name="Murphy C."/>
            <person name="Neiman D."/>
            <person name="Pearson M."/>
            <person name="Priest M."/>
            <person name="Roberts A."/>
            <person name="Saif S."/>
            <person name="Shea T."/>
            <person name="Sisk P."/>
            <person name="Sykes S."/>
            <person name="Wortman J."/>
            <person name="Nusbaum C."/>
            <person name="Birren B."/>
        </authorList>
    </citation>
    <scope>NUCLEOTIDE SEQUENCE [LARGE SCALE GENOMIC DNA]</scope>
    <source>
        <strain evidence="3">CBS 100218</strain>
    </source>
</reference>
<evidence type="ECO:0000313" key="3">
    <source>
        <dbReference type="Proteomes" id="UP000016924"/>
    </source>
</evidence>
<evidence type="ECO:0000313" key="2">
    <source>
        <dbReference type="EMBL" id="EON63689.1"/>
    </source>
</evidence>
<protein>
    <submittedName>
        <fullName evidence="2">Uncharacterized protein</fullName>
    </submittedName>
</protein>
<sequence length="311" mass="34231">MRSNTNSGLPKGSRGSDGSSDRQNPDQNPVRYEDEEEREEGKVSPPSSPPLTPMDVDGQEYLGGPEPVWAPRSQIVGQSSQGSPVYLPYRPRTIVPCLLEPAEPYHPKSPAPALRSSSPTVSPLSEDSESLRPYRTRLALPPWLRPVEEEEGSDQEDDDSPQVSPLTSPGPASEGRLPSDYHRRRAALPACLRTAEAPAGTSVEQLRRHPLPPSLLPQQPTSSNDRAMSSNAQAMAQNRGTNAEWPFPYSNLHRFEGDGWAAVEHPSSALTQDWARNLPPPPNVADPVARVLTDPFSHLRNPRRMFIVRRS</sequence>
<proteinExistence type="predicted"/>
<dbReference type="RefSeq" id="XP_007779006.1">
    <property type="nucleotide sequence ID" value="XM_007780816.1"/>
</dbReference>
<dbReference type="Proteomes" id="UP000016924">
    <property type="component" value="Unassembled WGS sequence"/>
</dbReference>
<accession>R7YPF7</accession>
<evidence type="ECO:0000256" key="1">
    <source>
        <dbReference type="SAM" id="MobiDB-lite"/>
    </source>
</evidence>
<feature type="compositionally biased region" description="Polar residues" evidence="1">
    <location>
        <begin position="115"/>
        <end position="125"/>
    </location>
</feature>
<gene>
    <name evidence="2" type="ORF">W97_02917</name>
</gene>
<dbReference type="AlphaFoldDB" id="R7YPF7"/>
<feature type="region of interest" description="Disordered" evidence="1">
    <location>
        <begin position="1"/>
        <end position="88"/>
    </location>
</feature>
<feature type="region of interest" description="Disordered" evidence="1">
    <location>
        <begin position="101"/>
        <end position="183"/>
    </location>
</feature>
<dbReference type="EMBL" id="JH767564">
    <property type="protein sequence ID" value="EON63689.1"/>
    <property type="molecule type" value="Genomic_DNA"/>
</dbReference>
<keyword evidence="3" id="KW-1185">Reference proteome</keyword>
<organism evidence="2 3">
    <name type="scientific">Coniosporium apollinis (strain CBS 100218)</name>
    <name type="common">Rock-inhabiting black yeast</name>
    <dbReference type="NCBI Taxonomy" id="1168221"/>
    <lineage>
        <taxon>Eukaryota</taxon>
        <taxon>Fungi</taxon>
        <taxon>Dikarya</taxon>
        <taxon>Ascomycota</taxon>
        <taxon>Pezizomycotina</taxon>
        <taxon>Dothideomycetes</taxon>
        <taxon>Dothideomycetes incertae sedis</taxon>
        <taxon>Coniosporium</taxon>
    </lineage>
</organism>
<dbReference type="GeneID" id="19900228"/>
<feature type="region of interest" description="Disordered" evidence="1">
    <location>
        <begin position="197"/>
        <end position="228"/>
    </location>
</feature>